<sequence>MSNAAFNSLAKYVAPSDLRGNFAASMSTMYKTEVPLYADLVDIVQGINGDLIDSQSFPSNLQRLTAERHGAIRLGTPRELHIVGRIFKILDMHAVGYYDLSVAGLPMHATAFRPTSSSALEENPFRVFTTLLRPELLASDRARELSKALLERRNIFSDALLDLLHVAESQSGRLTNDQATIFIREALRTFSWQPVASVRILTT</sequence>
<organism evidence="1 2">
    <name type="scientific">Zarea fungicola</name>
    <dbReference type="NCBI Taxonomy" id="93591"/>
    <lineage>
        <taxon>Eukaryota</taxon>
        <taxon>Fungi</taxon>
        <taxon>Dikarya</taxon>
        <taxon>Ascomycota</taxon>
        <taxon>Pezizomycotina</taxon>
        <taxon>Sordariomycetes</taxon>
        <taxon>Hypocreomycetidae</taxon>
        <taxon>Hypocreales</taxon>
        <taxon>Cordycipitaceae</taxon>
        <taxon>Zarea</taxon>
    </lineage>
</organism>
<proteinExistence type="predicted"/>
<dbReference type="Proteomes" id="UP001143910">
    <property type="component" value="Unassembled WGS sequence"/>
</dbReference>
<evidence type="ECO:0000313" key="2">
    <source>
        <dbReference type="Proteomes" id="UP001143910"/>
    </source>
</evidence>
<comment type="caution">
    <text evidence="1">The sequence shown here is derived from an EMBL/GenBank/DDBJ whole genome shotgun (WGS) entry which is preliminary data.</text>
</comment>
<accession>A0ACC1MJ47</accession>
<name>A0ACC1MJ47_9HYPO</name>
<keyword evidence="2" id="KW-1185">Reference proteome</keyword>
<protein>
    <submittedName>
        <fullName evidence="1">Uncharacterized protein</fullName>
    </submittedName>
</protein>
<reference evidence="1" key="1">
    <citation type="submission" date="2022-08" db="EMBL/GenBank/DDBJ databases">
        <title>Genome Sequence of Lecanicillium fungicola.</title>
        <authorList>
            <person name="Buettner E."/>
        </authorList>
    </citation>
    <scope>NUCLEOTIDE SEQUENCE</scope>
    <source>
        <strain evidence="1">Babe33</strain>
    </source>
</reference>
<evidence type="ECO:0000313" key="1">
    <source>
        <dbReference type="EMBL" id="KAJ2967027.1"/>
    </source>
</evidence>
<gene>
    <name evidence="1" type="ORF">NQ176_g9865</name>
</gene>
<dbReference type="EMBL" id="JANJQO010002428">
    <property type="protein sequence ID" value="KAJ2967027.1"/>
    <property type="molecule type" value="Genomic_DNA"/>
</dbReference>